<proteinExistence type="predicted"/>
<reference evidence="2" key="1">
    <citation type="submission" date="2020-02" db="EMBL/GenBank/DDBJ databases">
        <authorList>
            <person name="Meier V. D."/>
        </authorList>
    </citation>
    <scope>NUCLEOTIDE SEQUENCE</scope>
    <source>
        <strain evidence="2">AVDCRST_MAG64</strain>
    </source>
</reference>
<dbReference type="EMBL" id="CADCUQ010000679">
    <property type="protein sequence ID" value="CAA9422576.1"/>
    <property type="molecule type" value="Genomic_DNA"/>
</dbReference>
<dbReference type="Pfam" id="PF01861">
    <property type="entry name" value="BpsA_C"/>
    <property type="match status" value="1"/>
</dbReference>
<feature type="domain" description="N(4)-bis(aminopropyl)spermidine synthase C-terminal" evidence="1">
    <location>
        <begin position="2"/>
        <end position="75"/>
    </location>
</feature>
<name>A0A6J4PV31_9BACT</name>
<dbReference type="InterPro" id="IPR029063">
    <property type="entry name" value="SAM-dependent_MTases_sf"/>
</dbReference>
<sequence>MNRPRPLRTFDQIYMKLLDMLLRAELTARWCNDKSILFIGDGDAIGLTIAHLATQGLIQGTPKHVTILDFDERIVTPSITSLAPTR</sequence>
<feature type="non-terminal residue" evidence="2">
    <location>
        <position position="86"/>
    </location>
</feature>
<gene>
    <name evidence="2" type="ORF">AVDCRST_MAG64-2979</name>
</gene>
<dbReference type="AlphaFoldDB" id="A0A6J4PV31"/>
<evidence type="ECO:0000313" key="2">
    <source>
        <dbReference type="EMBL" id="CAA9422576.1"/>
    </source>
</evidence>
<dbReference type="Gene3D" id="3.40.50.150">
    <property type="entry name" value="Vaccinia Virus protein VP39"/>
    <property type="match status" value="1"/>
</dbReference>
<protein>
    <recommendedName>
        <fullName evidence="1">N(4)-bis(aminopropyl)spermidine synthase C-terminal domain-containing protein</fullName>
    </recommendedName>
</protein>
<accession>A0A6J4PV31</accession>
<dbReference type="InterPro" id="IPR002723">
    <property type="entry name" value="BpsA_C"/>
</dbReference>
<organism evidence="2">
    <name type="scientific">uncultured Phycisphaerae bacterium</name>
    <dbReference type="NCBI Taxonomy" id="904963"/>
    <lineage>
        <taxon>Bacteria</taxon>
        <taxon>Pseudomonadati</taxon>
        <taxon>Planctomycetota</taxon>
        <taxon>Phycisphaerae</taxon>
        <taxon>environmental samples</taxon>
    </lineage>
</organism>
<evidence type="ECO:0000259" key="1">
    <source>
        <dbReference type="Pfam" id="PF01861"/>
    </source>
</evidence>